<dbReference type="Proteomes" id="UP000460650">
    <property type="component" value="Unassembled WGS sequence"/>
</dbReference>
<proteinExistence type="predicted"/>
<evidence type="ECO:0000313" key="3">
    <source>
        <dbReference type="Proteomes" id="UP000460650"/>
    </source>
</evidence>
<evidence type="ECO:0000256" key="1">
    <source>
        <dbReference type="SAM" id="MobiDB-lite"/>
    </source>
</evidence>
<dbReference type="RefSeq" id="WP_151643373.1">
    <property type="nucleotide sequence ID" value="NZ_WBVY01000001.1"/>
</dbReference>
<organism evidence="2 3">
    <name type="scientific">Brucella tritici</name>
    <dbReference type="NCBI Taxonomy" id="94626"/>
    <lineage>
        <taxon>Bacteria</taxon>
        <taxon>Pseudomonadati</taxon>
        <taxon>Pseudomonadota</taxon>
        <taxon>Alphaproteobacteria</taxon>
        <taxon>Hyphomicrobiales</taxon>
        <taxon>Brucellaceae</taxon>
        <taxon>Brucella/Ochrobactrum group</taxon>
        <taxon>Brucella</taxon>
    </lineage>
</organism>
<dbReference type="AlphaFoldDB" id="A0A7V7VXE2"/>
<feature type="region of interest" description="Disordered" evidence="1">
    <location>
        <begin position="88"/>
        <end position="107"/>
    </location>
</feature>
<protein>
    <submittedName>
        <fullName evidence="2">Uncharacterized protein</fullName>
    </submittedName>
</protein>
<evidence type="ECO:0000313" key="2">
    <source>
        <dbReference type="EMBL" id="KAB2659014.1"/>
    </source>
</evidence>
<name>A0A7V7VXE2_9HYPH</name>
<accession>A0A7V7VXE2</accession>
<dbReference type="EMBL" id="WBVY01000001">
    <property type="protein sequence ID" value="KAB2659014.1"/>
    <property type="molecule type" value="Genomic_DNA"/>
</dbReference>
<reference evidence="2 3" key="1">
    <citation type="submission" date="2019-09" db="EMBL/GenBank/DDBJ databases">
        <title>Taxonomic organization of the family Brucellaceae based on a phylogenomic approach.</title>
        <authorList>
            <person name="Leclercq S."/>
            <person name="Cloeckaert A."/>
            <person name="Zygmunt M.S."/>
        </authorList>
    </citation>
    <scope>NUCLEOTIDE SEQUENCE [LARGE SCALE GENOMIC DNA]</scope>
    <source>
        <strain evidence="2 3">TA93</strain>
    </source>
</reference>
<sequence length="107" mass="12189">MKNAKLQMFAKGVAEGLTADGTYQRTGFEPNLGNAIRLKANENILKRIDKRCFRVAKQVAPLWDLTVEVGRSLRTLFAANSGTFISPKHDARGDYHRRRQHAYDNRE</sequence>
<comment type="caution">
    <text evidence="2">The sequence shown here is derived from an EMBL/GenBank/DDBJ whole genome shotgun (WGS) entry which is preliminary data.</text>
</comment>
<gene>
    <name evidence="2" type="ORF">F9K94_02120</name>
</gene>